<accession>A0A081BW60</accession>
<reference evidence="2" key="1">
    <citation type="journal article" date="2015" name="PeerJ">
        <title>First genomic representation of candidate bacterial phylum KSB3 points to enhanced environmental sensing as a trigger of wastewater bulking.</title>
        <authorList>
            <person name="Sekiguchi Y."/>
            <person name="Ohashi A."/>
            <person name="Parks D.H."/>
            <person name="Yamauchi T."/>
            <person name="Tyson G.W."/>
            <person name="Hugenholtz P."/>
        </authorList>
    </citation>
    <scope>NUCLEOTIDE SEQUENCE [LARGE SCALE GENOMIC DNA]</scope>
</reference>
<protein>
    <submittedName>
        <fullName evidence="2">RNA-directed DNA polymerase</fullName>
    </submittedName>
</protein>
<gene>
    <name evidence="2" type="ORF">U27_03527</name>
</gene>
<sequence>MLKPKNYIRCYSKLPSQCYEDDNYKSVKYIRYADDTLFGVLGTKHDAEEINEEIKVFLKKELKLELSELKTLITHASDGRARFLNYEITVVKDDVKKANVVVEGLRTRRRTMKGTIKFFAPRDVTRKWKEKVTKDKRVMHRTELINHSDYDIIGHYETQLQGLINYYTLALNVSKEMYKLRDLFKTSLVKTLARKHKIGATQILRKYTQYTTDGRKVITIVIPRDGKEPLRAIFGKKPIHYKNTVEIHDELPRAKWTRNELLTRMLGERCELCKAEGVRIVGHHIRQLNDLKKKYRGKGEPPKWVETMIAMRRKTLFVCDECHKKIHTGTYDGEKLT</sequence>
<keyword evidence="2" id="KW-0695">RNA-directed DNA polymerase</keyword>
<name>A0A081BW60_VECG1</name>
<dbReference type="InterPro" id="IPR049030">
    <property type="entry name" value="AI2M-like_HNH"/>
</dbReference>
<dbReference type="GO" id="GO:0006397">
    <property type="term" value="P:mRNA processing"/>
    <property type="evidence" value="ECO:0007669"/>
    <property type="project" value="InterPro"/>
</dbReference>
<dbReference type="GO" id="GO:0005737">
    <property type="term" value="C:cytoplasm"/>
    <property type="evidence" value="ECO:0007669"/>
    <property type="project" value="UniProtKB-ARBA"/>
</dbReference>
<dbReference type="InterPro" id="IPR000477">
    <property type="entry name" value="RT_dom"/>
</dbReference>
<dbReference type="Pfam" id="PF01348">
    <property type="entry name" value="Intron_maturas2"/>
    <property type="match status" value="1"/>
</dbReference>
<evidence type="ECO:0000313" key="2">
    <source>
        <dbReference type="EMBL" id="GAK56565.1"/>
    </source>
</evidence>
<dbReference type="Proteomes" id="UP000030661">
    <property type="component" value="Unassembled WGS sequence"/>
</dbReference>
<keyword evidence="2" id="KW-0548">Nucleotidyltransferase</keyword>
<evidence type="ECO:0000259" key="1">
    <source>
        <dbReference type="PROSITE" id="PS50878"/>
    </source>
</evidence>
<feature type="domain" description="Reverse transcriptase" evidence="1">
    <location>
        <begin position="1"/>
        <end position="88"/>
    </location>
</feature>
<dbReference type="GO" id="GO:0006315">
    <property type="term" value="P:homing of group II introns"/>
    <property type="evidence" value="ECO:0007669"/>
    <property type="project" value="TreeGrafter"/>
</dbReference>
<proteinExistence type="predicted"/>
<dbReference type="InterPro" id="IPR024937">
    <property type="entry name" value="Domain_X"/>
</dbReference>
<dbReference type="HOGENOM" id="CLU_013584_3_0_0"/>
<evidence type="ECO:0000313" key="3">
    <source>
        <dbReference type="Proteomes" id="UP000030661"/>
    </source>
</evidence>
<dbReference type="PROSITE" id="PS50878">
    <property type="entry name" value="RT_POL"/>
    <property type="match status" value="1"/>
</dbReference>
<dbReference type="PANTHER" id="PTHR33642">
    <property type="entry name" value="COX1/OXI3 INTRON 1 PROTEIN-RELATED"/>
    <property type="match status" value="1"/>
</dbReference>
<dbReference type="Pfam" id="PF21368">
    <property type="entry name" value="AI2M-like_HNH"/>
    <property type="match status" value="1"/>
</dbReference>
<organism evidence="2">
    <name type="scientific">Vecturithrix granuli</name>
    <dbReference type="NCBI Taxonomy" id="1499967"/>
    <lineage>
        <taxon>Bacteria</taxon>
        <taxon>Candidatus Moduliflexota</taxon>
        <taxon>Candidatus Vecturitrichia</taxon>
        <taxon>Candidatus Vecturitrichales</taxon>
        <taxon>Candidatus Vecturitrichaceae</taxon>
        <taxon>Candidatus Vecturithrix</taxon>
    </lineage>
</organism>
<keyword evidence="2" id="KW-0808">Transferase</keyword>
<dbReference type="GO" id="GO:0003964">
    <property type="term" value="F:RNA-directed DNA polymerase activity"/>
    <property type="evidence" value="ECO:0007669"/>
    <property type="project" value="UniProtKB-KW"/>
</dbReference>
<dbReference type="EMBL" id="DF820464">
    <property type="protein sequence ID" value="GAK56565.1"/>
    <property type="molecule type" value="Genomic_DNA"/>
</dbReference>
<dbReference type="AlphaFoldDB" id="A0A081BW60"/>
<keyword evidence="3" id="KW-1185">Reference proteome</keyword>
<dbReference type="PANTHER" id="PTHR33642:SF4">
    <property type="entry name" value="COX1_OXI3 INTRON 1 PROTEIN-RELATED"/>
    <property type="match status" value="1"/>
</dbReference>
<dbReference type="STRING" id="1499967.U27_03527"/>